<organism evidence="1 2">
    <name type="scientific">Candidatus Roizmanbacteria bacterium GW2011_GWC2_37_13</name>
    <dbReference type="NCBI Taxonomy" id="1618486"/>
    <lineage>
        <taxon>Bacteria</taxon>
        <taxon>Candidatus Roizmaniibacteriota</taxon>
    </lineage>
</organism>
<evidence type="ECO:0000313" key="1">
    <source>
        <dbReference type="EMBL" id="KKQ25253.1"/>
    </source>
</evidence>
<evidence type="ECO:0000313" key="2">
    <source>
        <dbReference type="Proteomes" id="UP000034917"/>
    </source>
</evidence>
<accession>A0A0G0G251</accession>
<sequence>MSTETLAQGKKFLGMLRNTDLNFRKLGAEHRSGGIFTFLPKELMDLTPGSYISPDMFFSEMGIDSSRETKKMLLGDRIGHYDSPIIPRMRFEGKDGGSFSFSITHGATNEYIMSASRLATKGAKDDNNRSHYQDEVLHIMMPLLQNHEDQEAVGIELNEDCGATGITEALFIKMSSETKLASKKIRINVAVATAQSVLVVKKLALDNDLDIELNVGSMAFGLSRGKRNEQGVIEHANYIVYPRQLIHELNELFGNGFDDFYEEIFSQELGEAFVVGDMGDLSLKLPDDKNVKHKYNSYRVDDYIPEDANKGDYRFESAATQPEYIEGQHTEVYLPNGGLLIRALKRYLNPGDHPSEVFIDAKRKEVNGRYGVLFYNIPQEILN</sequence>
<protein>
    <submittedName>
        <fullName evidence="1">Uncharacterized protein</fullName>
    </submittedName>
</protein>
<comment type="caution">
    <text evidence="1">The sequence shown here is derived from an EMBL/GenBank/DDBJ whole genome shotgun (WGS) entry which is preliminary data.</text>
</comment>
<dbReference type="Proteomes" id="UP000034917">
    <property type="component" value="Unassembled WGS sequence"/>
</dbReference>
<proteinExistence type="predicted"/>
<reference evidence="1 2" key="1">
    <citation type="journal article" date="2015" name="Nature">
        <title>rRNA introns, odd ribosomes, and small enigmatic genomes across a large radiation of phyla.</title>
        <authorList>
            <person name="Brown C.T."/>
            <person name="Hug L.A."/>
            <person name="Thomas B.C."/>
            <person name="Sharon I."/>
            <person name="Castelle C.J."/>
            <person name="Singh A."/>
            <person name="Wilkins M.J."/>
            <person name="Williams K.H."/>
            <person name="Banfield J.F."/>
        </authorList>
    </citation>
    <scope>NUCLEOTIDE SEQUENCE [LARGE SCALE GENOMIC DNA]</scope>
</reference>
<dbReference type="EMBL" id="LBSV01000010">
    <property type="protein sequence ID" value="KKQ25253.1"/>
    <property type="molecule type" value="Genomic_DNA"/>
</dbReference>
<name>A0A0G0G251_9BACT</name>
<dbReference type="AlphaFoldDB" id="A0A0G0G251"/>
<gene>
    <name evidence="1" type="ORF">US40_C0010G0036</name>
</gene>